<accession>A0ABD6EB69</accession>
<dbReference type="PANTHER" id="PTHR47219:SF13">
    <property type="entry name" value="RUN AND TBC1 DOMAIN-CONTAINING PROTEIN 3"/>
    <property type="match status" value="1"/>
</dbReference>
<dbReference type="InterPro" id="IPR000195">
    <property type="entry name" value="Rab-GAP-TBC_dom"/>
</dbReference>
<dbReference type="Pfam" id="PF00566">
    <property type="entry name" value="RabGAP-TBC"/>
    <property type="match status" value="1"/>
</dbReference>
<reference evidence="9 10" key="1">
    <citation type="submission" date="2024-08" db="EMBL/GenBank/DDBJ databases">
        <title>Gnathostoma spinigerum genome.</title>
        <authorList>
            <person name="Gonzalez-Bertolin B."/>
            <person name="Monzon S."/>
            <person name="Zaballos A."/>
            <person name="Jimenez P."/>
            <person name="Dekumyoy P."/>
            <person name="Varona S."/>
            <person name="Cuesta I."/>
            <person name="Sumanam S."/>
            <person name="Adisakwattana P."/>
            <person name="Gasser R.B."/>
            <person name="Hernandez-Gonzalez A."/>
            <person name="Young N.D."/>
            <person name="Perteguer M.J."/>
        </authorList>
    </citation>
    <scope>NUCLEOTIDE SEQUENCE [LARGE SCALE GENOMIC DNA]</scope>
    <source>
        <strain evidence="9">AL3</strain>
        <tissue evidence="9">Liver</tissue>
    </source>
</reference>
<dbReference type="Gene3D" id="1.10.472.80">
    <property type="entry name" value="Ypt/Rab-GAP domain of gyp1p, domain 3"/>
    <property type="match status" value="1"/>
</dbReference>
<keyword evidence="10" id="KW-1185">Reference proteome</keyword>
<evidence type="ECO:0000313" key="10">
    <source>
        <dbReference type="Proteomes" id="UP001608902"/>
    </source>
</evidence>
<comment type="similarity">
    <text evidence="1">Belongs to the small G protein signaling modulator family.</text>
</comment>
<evidence type="ECO:0000259" key="8">
    <source>
        <dbReference type="PROSITE" id="PS50826"/>
    </source>
</evidence>
<evidence type="ECO:0000256" key="1">
    <source>
        <dbReference type="ARBA" id="ARBA00006296"/>
    </source>
</evidence>
<name>A0ABD6EB69_9BILA</name>
<dbReference type="SUPFAM" id="SSF47923">
    <property type="entry name" value="Ypt/Rab-GAP domain of gyp1p"/>
    <property type="match status" value="2"/>
</dbReference>
<proteinExistence type="inferred from homology"/>
<evidence type="ECO:0000313" key="9">
    <source>
        <dbReference type="EMBL" id="MFH4973717.1"/>
    </source>
</evidence>
<evidence type="ECO:0000259" key="7">
    <source>
        <dbReference type="PROSITE" id="PS50086"/>
    </source>
</evidence>
<dbReference type="InterPro" id="IPR001452">
    <property type="entry name" value="SH3_domain"/>
</dbReference>
<dbReference type="SUPFAM" id="SSF140741">
    <property type="entry name" value="RUN domain-like"/>
    <property type="match status" value="1"/>
</dbReference>
<dbReference type="FunFam" id="2.30.30.40:FF:000115">
    <property type="entry name" value="Small G protein signaling modulator 3 homolog"/>
    <property type="match status" value="1"/>
</dbReference>
<dbReference type="InterPro" id="IPR004012">
    <property type="entry name" value="Run_dom"/>
</dbReference>
<feature type="compositionally biased region" description="Basic and acidic residues" evidence="5">
    <location>
        <begin position="23"/>
        <end position="33"/>
    </location>
</feature>
<dbReference type="PANTHER" id="PTHR47219">
    <property type="entry name" value="RAB GTPASE-ACTIVATING PROTEIN 1-LIKE"/>
    <property type="match status" value="1"/>
</dbReference>
<evidence type="ECO:0000259" key="6">
    <source>
        <dbReference type="PROSITE" id="PS50002"/>
    </source>
</evidence>
<comment type="caution">
    <text evidence="9">The sequence shown here is derived from an EMBL/GenBank/DDBJ whole genome shotgun (WGS) entry which is preliminary data.</text>
</comment>
<dbReference type="PROSITE" id="PS50826">
    <property type="entry name" value="RUN"/>
    <property type="match status" value="1"/>
</dbReference>
<sequence>MAKYKRGKSAKYAESVSEPEVNSQDKAEDKGWDCEPDIPVHESVFEVSDQPFSAIKSSLLPSTLEDDAHEIFDEFGFRILENTSLDRCPIESSHDRMRWIALIEFAHSEVEGDLKWSDVDITKLDETKTKSLLNECGIAHSLRPFLWPRFCGATTNKASRSFKYEDVVLQSSSDEATATDTQIEEDLLRTLPDNLCFWKKSSKGICALRRVMKAVAYMYPDIGYCQGMNVIIGTLLLFCSEETSFWMMATLIEDIFPANYYSRPLLGVQADERVVKQLIKKHLPELDNLMHENDVEMTPVNINWLLTAFASVFPMRLLIRVWDFLFVYGGVTIFRVMISMLKIKEEELLELGSCENVTAELFNALSQLPAAMTDIDHLIQVCISFEIAISPDVINAARRKQQAILLADHGLLINPNNDTNLPKQKVHVRRLARSKSLVQQIFTTTKDDGQENDPKIKNVKQTEMIVDLRDAVVNICRYFIECNESFENSVSLQADYSAQNQEDDRVQFTNAQRQGHRRARALFDFQRQDEDELGFRKNDIITVICEKDEHCWVGELNGLHGWFPAKFVEVIDERGKGYVAYGDEAVCPAITEKVRGRLASALKSILEHGMRKTAVLNLALHPWLFIEEISRRCVQPHFKAVYSRLTLCTTFSLDENSKILTPEELLFRSVQVINESHNACGAPMDVKLRSLIALAVNEQCLHIWFDLLCSIPAHDSIRERYYHSWSFIRSPAWKLVKCELKLLTQFCFYLDVDLEVSRVNSRKTVKAVTHSRKKSLPFVKQELGKQSSDQPLKEGVRDMLIKHHLFSWDL</sequence>
<dbReference type="PROSITE" id="PS50086">
    <property type="entry name" value="TBC_RABGAP"/>
    <property type="match status" value="1"/>
</dbReference>
<dbReference type="Proteomes" id="UP001608902">
    <property type="component" value="Unassembled WGS sequence"/>
</dbReference>
<feature type="domain" description="Rab-GAP TBC" evidence="7">
    <location>
        <begin position="137"/>
        <end position="329"/>
    </location>
</feature>
<evidence type="ECO:0000256" key="2">
    <source>
        <dbReference type="ARBA" id="ARBA00022443"/>
    </source>
</evidence>
<evidence type="ECO:0000256" key="5">
    <source>
        <dbReference type="SAM" id="MobiDB-lite"/>
    </source>
</evidence>
<organism evidence="9 10">
    <name type="scientific">Gnathostoma spinigerum</name>
    <dbReference type="NCBI Taxonomy" id="75299"/>
    <lineage>
        <taxon>Eukaryota</taxon>
        <taxon>Metazoa</taxon>
        <taxon>Ecdysozoa</taxon>
        <taxon>Nematoda</taxon>
        <taxon>Chromadorea</taxon>
        <taxon>Rhabditida</taxon>
        <taxon>Spirurina</taxon>
        <taxon>Gnathostomatomorpha</taxon>
        <taxon>Gnathostomatoidea</taxon>
        <taxon>Gnathostomatidae</taxon>
        <taxon>Gnathostoma</taxon>
    </lineage>
</organism>
<dbReference type="InterPro" id="IPR035969">
    <property type="entry name" value="Rab-GAP_TBC_sf"/>
</dbReference>
<dbReference type="Gene3D" id="2.30.30.40">
    <property type="entry name" value="SH3 Domains"/>
    <property type="match status" value="1"/>
</dbReference>
<dbReference type="AlphaFoldDB" id="A0ABD6EB69"/>
<dbReference type="PROSITE" id="PS50002">
    <property type="entry name" value="SH3"/>
    <property type="match status" value="1"/>
</dbReference>
<feature type="domain" description="RUN" evidence="8">
    <location>
        <begin position="589"/>
        <end position="755"/>
    </location>
</feature>
<dbReference type="InterPro" id="IPR036028">
    <property type="entry name" value="SH3-like_dom_sf"/>
</dbReference>
<dbReference type="EMBL" id="JBGFUD010000115">
    <property type="protein sequence ID" value="MFH4973717.1"/>
    <property type="molecule type" value="Genomic_DNA"/>
</dbReference>
<feature type="region of interest" description="Disordered" evidence="5">
    <location>
        <begin position="1"/>
        <end position="33"/>
    </location>
</feature>
<evidence type="ECO:0000256" key="4">
    <source>
        <dbReference type="PROSITE-ProRule" id="PRU00192"/>
    </source>
</evidence>
<feature type="domain" description="SH3" evidence="6">
    <location>
        <begin position="514"/>
        <end position="573"/>
    </location>
</feature>
<dbReference type="Gene3D" id="1.20.58.900">
    <property type="match status" value="1"/>
</dbReference>
<evidence type="ECO:0000256" key="3">
    <source>
        <dbReference type="ARBA" id="ARBA00030864"/>
    </source>
</evidence>
<dbReference type="SMART" id="SM00326">
    <property type="entry name" value="SH3"/>
    <property type="match status" value="1"/>
</dbReference>
<dbReference type="Pfam" id="PF02759">
    <property type="entry name" value="RUN"/>
    <property type="match status" value="1"/>
</dbReference>
<dbReference type="InterPro" id="IPR050302">
    <property type="entry name" value="Rab_GAP_TBC_domain"/>
</dbReference>
<dbReference type="FunFam" id="1.10.8.270:FF:000051">
    <property type="entry name" value="TBC (Tre-2/Bub2/Cdc16) domain family"/>
    <property type="match status" value="1"/>
</dbReference>
<dbReference type="InterPro" id="IPR037213">
    <property type="entry name" value="Run_dom_sf"/>
</dbReference>
<dbReference type="Gene3D" id="1.10.8.270">
    <property type="entry name" value="putative rabgap domain of human tbc1 domain family member 14 like domains"/>
    <property type="match status" value="1"/>
</dbReference>
<dbReference type="SMART" id="SM00593">
    <property type="entry name" value="RUN"/>
    <property type="match status" value="1"/>
</dbReference>
<gene>
    <name evidence="9" type="ORF">AB6A40_000426</name>
</gene>
<dbReference type="SMART" id="SM00164">
    <property type="entry name" value="TBC"/>
    <property type="match status" value="1"/>
</dbReference>
<dbReference type="SUPFAM" id="SSF50044">
    <property type="entry name" value="SH3-domain"/>
    <property type="match status" value="1"/>
</dbReference>
<protein>
    <recommendedName>
        <fullName evidence="3">RUN and TBC1 domain-containing protein 3</fullName>
    </recommendedName>
</protein>
<dbReference type="Pfam" id="PF00018">
    <property type="entry name" value="SH3_1"/>
    <property type="match status" value="1"/>
</dbReference>
<keyword evidence="2 4" id="KW-0728">SH3 domain</keyword>